<proteinExistence type="predicted"/>
<name>R7QEH7_CHOCR</name>
<feature type="region of interest" description="Disordered" evidence="1">
    <location>
        <begin position="1"/>
        <end position="40"/>
    </location>
</feature>
<dbReference type="InterPro" id="IPR046347">
    <property type="entry name" value="bZIP_sf"/>
</dbReference>
<evidence type="ECO:0000313" key="4">
    <source>
        <dbReference type="Proteomes" id="UP000012073"/>
    </source>
</evidence>
<dbReference type="Proteomes" id="UP000012073">
    <property type="component" value="Unassembled WGS sequence"/>
</dbReference>
<dbReference type="EMBL" id="HG001764">
    <property type="protein sequence ID" value="CDF36173.1"/>
    <property type="molecule type" value="Genomic_DNA"/>
</dbReference>
<dbReference type="GO" id="GO:0003700">
    <property type="term" value="F:DNA-binding transcription factor activity"/>
    <property type="evidence" value="ECO:0007669"/>
    <property type="project" value="InterPro"/>
</dbReference>
<organism evidence="3 4">
    <name type="scientific">Chondrus crispus</name>
    <name type="common">Carrageen Irish moss</name>
    <name type="synonym">Polymorpha crispa</name>
    <dbReference type="NCBI Taxonomy" id="2769"/>
    <lineage>
        <taxon>Eukaryota</taxon>
        <taxon>Rhodophyta</taxon>
        <taxon>Florideophyceae</taxon>
        <taxon>Rhodymeniophycidae</taxon>
        <taxon>Gigartinales</taxon>
        <taxon>Gigartinaceae</taxon>
        <taxon>Chondrus</taxon>
    </lineage>
</organism>
<evidence type="ECO:0000256" key="1">
    <source>
        <dbReference type="SAM" id="MobiDB-lite"/>
    </source>
</evidence>
<dbReference type="InterPro" id="IPR004827">
    <property type="entry name" value="bZIP"/>
</dbReference>
<dbReference type="OrthoDB" id="10631661at2759"/>
<dbReference type="CDD" id="cd14686">
    <property type="entry name" value="bZIP"/>
    <property type="match status" value="1"/>
</dbReference>
<evidence type="ECO:0000259" key="2">
    <source>
        <dbReference type="Pfam" id="PF00170"/>
    </source>
</evidence>
<feature type="domain" description="BZIP" evidence="2">
    <location>
        <begin position="106"/>
        <end position="159"/>
    </location>
</feature>
<accession>R7QEH7</accession>
<dbReference type="AlphaFoldDB" id="R7QEH7"/>
<dbReference type="RefSeq" id="XP_005715992.1">
    <property type="nucleotide sequence ID" value="XM_005715935.1"/>
</dbReference>
<feature type="region of interest" description="Disordered" evidence="1">
    <location>
        <begin position="163"/>
        <end position="194"/>
    </location>
</feature>
<evidence type="ECO:0000313" key="3">
    <source>
        <dbReference type="EMBL" id="CDF36173.1"/>
    </source>
</evidence>
<feature type="compositionally biased region" description="Basic residues" evidence="1">
    <location>
        <begin position="31"/>
        <end position="40"/>
    </location>
</feature>
<sequence>MHGASAKSEVFLTSASSRPPAAPVDLQSKRSPPRRQKPRHVIYKSTALQRAAPSLVAAASANAISATKAIQRAADEAEKVRDDFKLSKCGPEIDLVDGDDEATNAKKYERRLLMNRHSAAASRVRREAYTKALEAQIVQLEGNMNSVVKAYEAEKEKNRLLMANAPTSEEEDQDESEGNRGESDSNSLPSDMQDHDQADAFADARVGAEMFMGMSATGALMQQPRLESQTEDNSEAFGVSDMPPLVPLEAPPPHHQQFVRDLNAVKDEVFDIANGTVPAELLSVPDDKLLDCFLRVDAMPSQVEFDSLELF</sequence>
<dbReference type="Pfam" id="PF00170">
    <property type="entry name" value="bZIP_1"/>
    <property type="match status" value="1"/>
</dbReference>
<gene>
    <name evidence="3" type="ORF">CHC_T00004528001</name>
</gene>
<dbReference type="Gene3D" id="1.20.5.170">
    <property type="match status" value="1"/>
</dbReference>
<dbReference type="Gramene" id="CDF36173">
    <property type="protein sequence ID" value="CDF36173"/>
    <property type="gene ID" value="CHC_T00004528001"/>
</dbReference>
<reference evidence="4" key="1">
    <citation type="journal article" date="2013" name="Proc. Natl. Acad. Sci. U.S.A.">
        <title>Genome structure and metabolic features in the red seaweed Chondrus crispus shed light on evolution of the Archaeplastida.</title>
        <authorList>
            <person name="Collen J."/>
            <person name="Porcel B."/>
            <person name="Carre W."/>
            <person name="Ball S.G."/>
            <person name="Chaparro C."/>
            <person name="Tonon T."/>
            <person name="Barbeyron T."/>
            <person name="Michel G."/>
            <person name="Noel B."/>
            <person name="Valentin K."/>
            <person name="Elias M."/>
            <person name="Artiguenave F."/>
            <person name="Arun A."/>
            <person name="Aury J.M."/>
            <person name="Barbosa-Neto J.F."/>
            <person name="Bothwell J.H."/>
            <person name="Bouget F.Y."/>
            <person name="Brillet L."/>
            <person name="Cabello-Hurtado F."/>
            <person name="Capella-Gutierrez S."/>
            <person name="Charrier B."/>
            <person name="Cladiere L."/>
            <person name="Cock J.M."/>
            <person name="Coelho S.M."/>
            <person name="Colleoni C."/>
            <person name="Czjzek M."/>
            <person name="Da Silva C."/>
            <person name="Delage L."/>
            <person name="Denoeud F."/>
            <person name="Deschamps P."/>
            <person name="Dittami S.M."/>
            <person name="Gabaldon T."/>
            <person name="Gachon C.M."/>
            <person name="Groisillier A."/>
            <person name="Herve C."/>
            <person name="Jabbari K."/>
            <person name="Katinka M."/>
            <person name="Kloareg B."/>
            <person name="Kowalczyk N."/>
            <person name="Labadie K."/>
            <person name="Leblanc C."/>
            <person name="Lopez P.J."/>
            <person name="McLachlan D.H."/>
            <person name="Meslet-Cladiere L."/>
            <person name="Moustafa A."/>
            <person name="Nehr Z."/>
            <person name="Nyvall Collen P."/>
            <person name="Panaud O."/>
            <person name="Partensky F."/>
            <person name="Poulain J."/>
            <person name="Rensing S.A."/>
            <person name="Rousvoal S."/>
            <person name="Samson G."/>
            <person name="Symeonidi A."/>
            <person name="Weissenbach J."/>
            <person name="Zambounis A."/>
            <person name="Wincker P."/>
            <person name="Boyen C."/>
        </authorList>
    </citation>
    <scope>NUCLEOTIDE SEQUENCE [LARGE SCALE GENOMIC DNA]</scope>
    <source>
        <strain evidence="4">cv. Stackhouse</strain>
    </source>
</reference>
<dbReference type="KEGG" id="ccp:CHC_T00004528001"/>
<dbReference type="SUPFAM" id="SSF57959">
    <property type="entry name" value="Leucine zipper domain"/>
    <property type="match status" value="1"/>
</dbReference>
<protein>
    <recommendedName>
        <fullName evidence="2">BZIP domain-containing protein</fullName>
    </recommendedName>
</protein>
<keyword evidence="4" id="KW-1185">Reference proteome</keyword>
<dbReference type="GeneID" id="17323701"/>